<protein>
    <recommendedName>
        <fullName evidence="2">DUF6318 domain-containing protein</fullName>
    </recommendedName>
</protein>
<feature type="compositionally biased region" description="Pro residues" evidence="1">
    <location>
        <begin position="48"/>
        <end position="63"/>
    </location>
</feature>
<gene>
    <name evidence="3" type="ORF">J4G33_06635</name>
</gene>
<sequence>MEQGEVWGGLSPSGGGRPVRGGRRAASWLAGAAVLGALLTGCSEAEPEPSPPPVTATPAPTPSETPEELAAPERPAEMERTDEVGAMAAAEYFMELFAYVMATGDLEEWDRVSGQTCSFCANVREDVDATYSEGGRIVGGGVEVSSIEVLLFEETLVAFAVEAQYRVAAGAEEDADGTVVRELPEESGWIVLDLAEGVRGWQILEGSTHDESQA</sequence>
<dbReference type="Proteomes" id="UP000664209">
    <property type="component" value="Unassembled WGS sequence"/>
</dbReference>
<name>A0A939RVC6_9CELL</name>
<dbReference type="EMBL" id="JAGEMK010000002">
    <property type="protein sequence ID" value="MBO1751478.1"/>
    <property type="molecule type" value="Genomic_DNA"/>
</dbReference>
<feature type="domain" description="DUF6318" evidence="2">
    <location>
        <begin position="64"/>
        <end position="182"/>
    </location>
</feature>
<organism evidence="3 4">
    <name type="scientific">Actinotalea soli</name>
    <dbReference type="NCBI Taxonomy" id="2819234"/>
    <lineage>
        <taxon>Bacteria</taxon>
        <taxon>Bacillati</taxon>
        <taxon>Actinomycetota</taxon>
        <taxon>Actinomycetes</taxon>
        <taxon>Micrococcales</taxon>
        <taxon>Cellulomonadaceae</taxon>
        <taxon>Actinotalea</taxon>
    </lineage>
</organism>
<accession>A0A939RVC6</accession>
<feature type="region of interest" description="Disordered" evidence="1">
    <location>
        <begin position="42"/>
        <end position="80"/>
    </location>
</feature>
<dbReference type="RefSeq" id="WP_208055130.1">
    <property type="nucleotide sequence ID" value="NZ_JAGEMK010000002.1"/>
</dbReference>
<evidence type="ECO:0000313" key="4">
    <source>
        <dbReference type="Proteomes" id="UP000664209"/>
    </source>
</evidence>
<keyword evidence="4" id="KW-1185">Reference proteome</keyword>
<proteinExistence type="predicted"/>
<feature type="region of interest" description="Disordered" evidence="1">
    <location>
        <begin position="1"/>
        <end position="23"/>
    </location>
</feature>
<evidence type="ECO:0000256" key="1">
    <source>
        <dbReference type="SAM" id="MobiDB-lite"/>
    </source>
</evidence>
<comment type="caution">
    <text evidence="3">The sequence shown here is derived from an EMBL/GenBank/DDBJ whole genome shotgun (WGS) entry which is preliminary data.</text>
</comment>
<evidence type="ECO:0000313" key="3">
    <source>
        <dbReference type="EMBL" id="MBO1751478.1"/>
    </source>
</evidence>
<dbReference type="InterPro" id="IPR046281">
    <property type="entry name" value="DUF6318"/>
</dbReference>
<reference evidence="3" key="1">
    <citation type="submission" date="2021-03" db="EMBL/GenBank/DDBJ databases">
        <title>Actinotalea soli sp. nov., isolated from soil.</title>
        <authorList>
            <person name="Ping W."/>
            <person name="Zhang J."/>
        </authorList>
    </citation>
    <scope>NUCLEOTIDE SEQUENCE</scope>
    <source>
        <strain evidence="3">BY-33</strain>
    </source>
</reference>
<evidence type="ECO:0000259" key="2">
    <source>
        <dbReference type="Pfam" id="PF19843"/>
    </source>
</evidence>
<feature type="compositionally biased region" description="Low complexity" evidence="1">
    <location>
        <begin position="64"/>
        <end position="73"/>
    </location>
</feature>
<dbReference type="Pfam" id="PF19843">
    <property type="entry name" value="DUF6318"/>
    <property type="match status" value="1"/>
</dbReference>
<dbReference type="AlphaFoldDB" id="A0A939RVC6"/>